<dbReference type="GO" id="GO:0004674">
    <property type="term" value="F:protein serine/threonine kinase activity"/>
    <property type="evidence" value="ECO:0007669"/>
    <property type="project" value="UniProtKB-KW"/>
</dbReference>
<dbReference type="PANTHER" id="PTHR35526">
    <property type="entry name" value="ANTI-SIGMA-F FACTOR RSBW-RELATED"/>
    <property type="match status" value="1"/>
</dbReference>
<dbReference type="AlphaFoldDB" id="A0A1E3S2K0"/>
<dbReference type="SUPFAM" id="SSF55874">
    <property type="entry name" value="ATPase domain of HSP90 chaperone/DNA topoisomerase II/histidine kinase"/>
    <property type="match status" value="1"/>
</dbReference>
<sequence>MGIEAQRRRPDPLRMEVPATADQLAEIRRRVSSWLEPLVSGAAAADIVLSVNEACSNCIEHAYRDGPPGLIEVEASVEPDSSGWQVAICVADFGTWRAPPSQPTTRGRGLAIMSALSDDVDLERTSAGTTVRITFALSAVGGDGQRPGSRTT</sequence>
<dbReference type="CDD" id="cd16936">
    <property type="entry name" value="HATPase_RsbW-like"/>
    <property type="match status" value="1"/>
</dbReference>
<keyword evidence="1" id="KW-0723">Serine/threonine-protein kinase</keyword>
<evidence type="ECO:0000256" key="1">
    <source>
        <dbReference type="ARBA" id="ARBA00022527"/>
    </source>
</evidence>
<protein>
    <recommendedName>
        <fullName evidence="2">Histidine kinase/HSP90-like ATPase domain-containing protein</fullName>
    </recommendedName>
</protein>
<reference evidence="4" key="1">
    <citation type="submission" date="2016-09" db="EMBL/GenBank/DDBJ databases">
        <authorList>
            <person name="Greninger A.L."/>
            <person name="Jerome K.R."/>
            <person name="Mcnair B."/>
            <person name="Wallis C."/>
            <person name="Fang F."/>
        </authorList>
    </citation>
    <scope>NUCLEOTIDE SEQUENCE [LARGE SCALE GENOMIC DNA]</scope>
    <source>
        <strain evidence="4">M7</strain>
    </source>
</reference>
<dbReference type="InterPro" id="IPR003594">
    <property type="entry name" value="HATPase_dom"/>
</dbReference>
<feature type="domain" description="Histidine kinase/HSP90-like ATPase" evidence="2">
    <location>
        <begin position="17"/>
        <end position="135"/>
    </location>
</feature>
<dbReference type="InterPro" id="IPR036890">
    <property type="entry name" value="HATPase_C_sf"/>
</dbReference>
<proteinExistence type="predicted"/>
<keyword evidence="1" id="KW-0808">Transferase</keyword>
<dbReference type="Gene3D" id="3.30.565.10">
    <property type="entry name" value="Histidine kinase-like ATPase, C-terminal domain"/>
    <property type="match status" value="1"/>
</dbReference>
<evidence type="ECO:0000313" key="3">
    <source>
        <dbReference type="EMBL" id="ODQ96338.1"/>
    </source>
</evidence>
<accession>A0A1E3S2K0</accession>
<dbReference type="RefSeq" id="WP_069403415.1">
    <property type="nucleotide sequence ID" value="NZ_MIGZ01000004.1"/>
</dbReference>
<dbReference type="EMBL" id="MIGZ01000004">
    <property type="protein sequence ID" value="ODQ96338.1"/>
    <property type="molecule type" value="Genomic_DNA"/>
</dbReference>
<organism evidence="3 4">
    <name type="scientific">Mycolicibacterium holsaticum</name>
    <dbReference type="NCBI Taxonomy" id="152142"/>
    <lineage>
        <taxon>Bacteria</taxon>
        <taxon>Bacillati</taxon>
        <taxon>Actinomycetota</taxon>
        <taxon>Actinomycetes</taxon>
        <taxon>Mycobacteriales</taxon>
        <taxon>Mycobacteriaceae</taxon>
        <taxon>Mycolicibacterium</taxon>
    </lineage>
</organism>
<evidence type="ECO:0000259" key="2">
    <source>
        <dbReference type="Pfam" id="PF13581"/>
    </source>
</evidence>
<name>A0A1E3S2K0_9MYCO</name>
<dbReference type="Pfam" id="PF13581">
    <property type="entry name" value="HATPase_c_2"/>
    <property type="match status" value="1"/>
</dbReference>
<dbReference type="Proteomes" id="UP000094243">
    <property type="component" value="Unassembled WGS sequence"/>
</dbReference>
<keyword evidence="1" id="KW-0418">Kinase</keyword>
<comment type="caution">
    <text evidence="3">The sequence shown here is derived from an EMBL/GenBank/DDBJ whole genome shotgun (WGS) entry which is preliminary data.</text>
</comment>
<evidence type="ECO:0000313" key="4">
    <source>
        <dbReference type="Proteomes" id="UP000094243"/>
    </source>
</evidence>
<dbReference type="OrthoDB" id="5243175at2"/>
<dbReference type="PANTHER" id="PTHR35526:SF3">
    <property type="entry name" value="ANTI-SIGMA-F FACTOR RSBW"/>
    <property type="match status" value="1"/>
</dbReference>
<gene>
    <name evidence="3" type="ORF">BHQ17_01275</name>
</gene>
<dbReference type="InterPro" id="IPR050267">
    <property type="entry name" value="Anti-sigma-factor_SerPK"/>
</dbReference>
<keyword evidence="4" id="KW-1185">Reference proteome</keyword>